<dbReference type="Pfam" id="PF00728">
    <property type="entry name" value="Glyco_hydro_20"/>
    <property type="match status" value="1"/>
</dbReference>
<dbReference type="InterPro" id="IPR015882">
    <property type="entry name" value="HEX_bac_N"/>
</dbReference>
<reference evidence="9" key="1">
    <citation type="journal article" date="2014" name="Int. J. Syst. Evol. Microbiol.">
        <title>Complete genome sequence of Corynebacterium casei LMG S-19264T (=DSM 44701T), isolated from a smear-ripened cheese.</title>
        <authorList>
            <consortium name="US DOE Joint Genome Institute (JGI-PGF)"/>
            <person name="Walter F."/>
            <person name="Albersmeier A."/>
            <person name="Kalinowski J."/>
            <person name="Ruckert C."/>
        </authorList>
    </citation>
    <scope>NUCLEOTIDE SEQUENCE</scope>
    <source>
        <strain evidence="9">JCM 4125</strain>
    </source>
</reference>
<keyword evidence="6" id="KW-0472">Membrane</keyword>
<dbReference type="InterPro" id="IPR052764">
    <property type="entry name" value="GH20_Enzymes"/>
</dbReference>
<dbReference type="InterPro" id="IPR025705">
    <property type="entry name" value="Beta_hexosaminidase_sua/sub"/>
</dbReference>
<feature type="domain" description="Glycoside hydrolase family 20 catalytic" evidence="7">
    <location>
        <begin position="226"/>
        <end position="531"/>
    </location>
</feature>
<protein>
    <recommendedName>
        <fullName evidence="11">Beta-N-acetylhexosaminidase</fullName>
    </recommendedName>
</protein>
<evidence type="ECO:0000313" key="9">
    <source>
        <dbReference type="EMBL" id="GGT34551.1"/>
    </source>
</evidence>
<evidence type="ECO:0000313" key="10">
    <source>
        <dbReference type="Proteomes" id="UP000646776"/>
    </source>
</evidence>
<evidence type="ECO:0000256" key="1">
    <source>
        <dbReference type="ARBA" id="ARBA00006285"/>
    </source>
</evidence>
<dbReference type="PANTHER" id="PTHR43678">
    <property type="entry name" value="PUTATIVE (AFU_ORTHOLOGUE AFUA_2G00640)-RELATED"/>
    <property type="match status" value="1"/>
</dbReference>
<reference evidence="9" key="2">
    <citation type="submission" date="2020-09" db="EMBL/GenBank/DDBJ databases">
        <authorList>
            <person name="Sun Q."/>
            <person name="Ohkuma M."/>
        </authorList>
    </citation>
    <scope>NUCLEOTIDE SEQUENCE</scope>
    <source>
        <strain evidence="9">JCM 4125</strain>
    </source>
</reference>
<evidence type="ECO:0000256" key="6">
    <source>
        <dbReference type="SAM" id="Phobius"/>
    </source>
</evidence>
<proteinExistence type="inferred from homology"/>
<keyword evidence="3" id="KW-0326">Glycosidase</keyword>
<evidence type="ECO:0000259" key="7">
    <source>
        <dbReference type="Pfam" id="PF00728"/>
    </source>
</evidence>
<dbReference type="Gene3D" id="3.30.379.10">
    <property type="entry name" value="Chitobiase/beta-hexosaminidase domain 2-like"/>
    <property type="match status" value="1"/>
</dbReference>
<dbReference type="InterPro" id="IPR017853">
    <property type="entry name" value="GH"/>
</dbReference>
<evidence type="ECO:0000256" key="3">
    <source>
        <dbReference type="ARBA" id="ARBA00023295"/>
    </source>
</evidence>
<feature type="transmembrane region" description="Helical" evidence="6">
    <location>
        <begin position="34"/>
        <end position="56"/>
    </location>
</feature>
<feature type="region of interest" description="Disordered" evidence="5">
    <location>
        <begin position="60"/>
        <end position="98"/>
    </location>
</feature>
<gene>
    <name evidence="9" type="ORF">GCM10010226_08190</name>
</gene>
<accession>A0A918H4X1</accession>
<evidence type="ECO:0000256" key="2">
    <source>
        <dbReference type="ARBA" id="ARBA00022801"/>
    </source>
</evidence>
<dbReference type="Pfam" id="PF02838">
    <property type="entry name" value="Glyco_hydro_20b"/>
    <property type="match status" value="1"/>
</dbReference>
<dbReference type="InterPro" id="IPR015883">
    <property type="entry name" value="Glyco_hydro_20_cat"/>
</dbReference>
<dbReference type="GO" id="GO:0004563">
    <property type="term" value="F:beta-N-acetylhexosaminidase activity"/>
    <property type="evidence" value="ECO:0007669"/>
    <property type="project" value="InterPro"/>
</dbReference>
<feature type="compositionally biased region" description="Low complexity" evidence="5">
    <location>
        <begin position="74"/>
        <end position="93"/>
    </location>
</feature>
<keyword evidence="10" id="KW-1185">Reference proteome</keyword>
<dbReference type="InterPro" id="IPR029018">
    <property type="entry name" value="Hex-like_dom2"/>
</dbReference>
<sequence length="570" mass="60786">MDLPGAPPPDGGRTVGGVSRHRRRARQRKRQPRVALPALIAGGLVAALGVGLGLYAGSGDDGEPTGARAGRETSQGASDGDGPAAGPATPSPSRSYALSTAPRTIPAVNAHTPARGPGWRPAAGHRVVVSDSGLADEGRLIAGELGLTYAGRKDDIRAGDLRLALNDDGGANPESYAMTVRGGRVTISGPSDAGVFYGTRTLKQEVRGGRTAPEGVVRDAPAKPQRGFMLDIARKHFTAGWIEDRVRELGDLKFNQLGLHFSDDQAFRIQSDTHPEIVAGQHLTKAQVRKIVRLAAQRHITVVPEIDSPGHLGAVLAAHPGLQLRNASGVATRGAIDISKEDSANLLDDLLDEYADLFPGAQWHLGGDEYQALTVANPAASYPQLATAARARHGAGAGVADLATGWLNDRADTVRAHARTMRVWNDGFFRNASVKPASDLVVAYWTGKEIGARVPTDYLGAGRKVLNYNDEYLYYVLGEPQTFVYPTGQRIYERWTPRVLRGTTAVPARYDAQILGGSFAVWCDLAGSQTQDQVAAGIRMPLRATAQKLWDARQPALSWTRFRALAAQVS</sequence>
<name>A0A918H4X1_9ACTN</name>
<dbReference type="EMBL" id="BMSA01000002">
    <property type="protein sequence ID" value="GGT34551.1"/>
    <property type="molecule type" value="Genomic_DNA"/>
</dbReference>
<feature type="domain" description="Beta-hexosaminidase bacterial type N-terminal" evidence="8">
    <location>
        <begin position="102"/>
        <end position="220"/>
    </location>
</feature>
<dbReference type="CDD" id="cd06564">
    <property type="entry name" value="GH20_DspB_LnbB-like"/>
    <property type="match status" value="1"/>
</dbReference>
<keyword evidence="2" id="KW-0378">Hydrolase</keyword>
<organism evidence="9 10">
    <name type="scientific">Streptomyces phaeofaciens</name>
    <dbReference type="NCBI Taxonomy" id="68254"/>
    <lineage>
        <taxon>Bacteria</taxon>
        <taxon>Bacillati</taxon>
        <taxon>Actinomycetota</taxon>
        <taxon>Actinomycetes</taxon>
        <taxon>Kitasatosporales</taxon>
        <taxon>Streptomycetaceae</taxon>
        <taxon>Streptomyces</taxon>
    </lineage>
</organism>
<feature type="compositionally biased region" description="Pro residues" evidence="5">
    <location>
        <begin position="1"/>
        <end position="10"/>
    </location>
</feature>
<dbReference type="GO" id="GO:0005975">
    <property type="term" value="P:carbohydrate metabolic process"/>
    <property type="evidence" value="ECO:0007669"/>
    <property type="project" value="InterPro"/>
</dbReference>
<comment type="similarity">
    <text evidence="1">Belongs to the glycosyl hydrolase 20 family.</text>
</comment>
<feature type="region of interest" description="Disordered" evidence="5">
    <location>
        <begin position="1"/>
        <end position="33"/>
    </location>
</feature>
<dbReference type="PANTHER" id="PTHR43678:SF1">
    <property type="entry name" value="BETA-N-ACETYLHEXOSAMINIDASE"/>
    <property type="match status" value="1"/>
</dbReference>
<feature type="active site" description="Proton donor" evidence="4">
    <location>
        <position position="369"/>
    </location>
</feature>
<evidence type="ECO:0000259" key="8">
    <source>
        <dbReference type="Pfam" id="PF02838"/>
    </source>
</evidence>
<evidence type="ECO:0008006" key="11">
    <source>
        <dbReference type="Google" id="ProtNLM"/>
    </source>
</evidence>
<evidence type="ECO:0000256" key="4">
    <source>
        <dbReference type="PIRSR" id="PIRSR625705-1"/>
    </source>
</evidence>
<evidence type="ECO:0000256" key="5">
    <source>
        <dbReference type="SAM" id="MobiDB-lite"/>
    </source>
</evidence>
<dbReference type="Gene3D" id="3.20.20.80">
    <property type="entry name" value="Glycosidases"/>
    <property type="match status" value="1"/>
</dbReference>
<keyword evidence="6" id="KW-1133">Transmembrane helix</keyword>
<feature type="compositionally biased region" description="Basic residues" evidence="5">
    <location>
        <begin position="19"/>
        <end position="32"/>
    </location>
</feature>
<comment type="caution">
    <text evidence="9">The sequence shown here is derived from an EMBL/GenBank/DDBJ whole genome shotgun (WGS) entry which is preliminary data.</text>
</comment>
<dbReference type="Proteomes" id="UP000646776">
    <property type="component" value="Unassembled WGS sequence"/>
</dbReference>
<dbReference type="SUPFAM" id="SSF55545">
    <property type="entry name" value="beta-N-acetylhexosaminidase-like domain"/>
    <property type="match status" value="1"/>
</dbReference>
<dbReference type="PRINTS" id="PR00738">
    <property type="entry name" value="GLHYDRLASE20"/>
</dbReference>
<dbReference type="AlphaFoldDB" id="A0A918H4X1"/>
<keyword evidence="6" id="KW-0812">Transmembrane</keyword>
<dbReference type="SUPFAM" id="SSF51445">
    <property type="entry name" value="(Trans)glycosidases"/>
    <property type="match status" value="1"/>
</dbReference>